<dbReference type="Proteomes" id="UP000473699">
    <property type="component" value="Unassembled WGS sequence"/>
</dbReference>
<evidence type="ECO:0000256" key="2">
    <source>
        <dbReference type="ARBA" id="ARBA00023004"/>
    </source>
</evidence>
<reference evidence="6 7" key="1">
    <citation type="submission" date="2019-08" db="EMBL/GenBank/DDBJ databases">
        <title>In-depth cultivation of the pig gut microbiome towards novel bacterial diversity and tailored functional studies.</title>
        <authorList>
            <person name="Wylensek D."/>
            <person name="Hitch T.C.A."/>
            <person name="Clavel T."/>
        </authorList>
    </citation>
    <scope>NUCLEOTIDE SEQUENCE [LARGE SCALE GENOMIC DNA]</scope>
    <source>
        <strain evidence="6 7">SM-530-WT-4B</strain>
    </source>
</reference>
<dbReference type="SUPFAM" id="SSF54862">
    <property type="entry name" value="4Fe-4S ferredoxins"/>
    <property type="match status" value="1"/>
</dbReference>
<dbReference type="Gene3D" id="3.30.70.20">
    <property type="match status" value="1"/>
</dbReference>
<dbReference type="AlphaFoldDB" id="A0A6L5YCN1"/>
<protein>
    <recommendedName>
        <fullName evidence="4">Ferredoxin</fullName>
    </recommendedName>
</protein>
<dbReference type="PRINTS" id="PR00352">
    <property type="entry name" value="3FE4SFRDOXIN"/>
</dbReference>
<keyword evidence="4" id="KW-0813">Transport</keyword>
<comment type="caution">
    <text evidence="6">The sequence shown here is derived from an EMBL/GenBank/DDBJ whole genome shotgun (WGS) entry which is preliminary data.</text>
</comment>
<keyword evidence="2 4" id="KW-0408">Iron</keyword>
<evidence type="ECO:0000256" key="1">
    <source>
        <dbReference type="ARBA" id="ARBA00022723"/>
    </source>
</evidence>
<keyword evidence="4" id="KW-0249">Electron transport</keyword>
<evidence type="ECO:0000313" key="7">
    <source>
        <dbReference type="Proteomes" id="UP000473699"/>
    </source>
</evidence>
<dbReference type="Pfam" id="PF13370">
    <property type="entry name" value="Fer4_13"/>
    <property type="match status" value="1"/>
</dbReference>
<organism evidence="6 7">
    <name type="scientific">Pyramidobacter porci</name>
    <dbReference type="NCBI Taxonomy" id="2605789"/>
    <lineage>
        <taxon>Bacteria</taxon>
        <taxon>Thermotogati</taxon>
        <taxon>Synergistota</taxon>
        <taxon>Synergistia</taxon>
        <taxon>Synergistales</taxon>
        <taxon>Dethiosulfovibrionaceae</taxon>
        <taxon>Pyramidobacter</taxon>
    </lineage>
</organism>
<sequence>MFVTLDTEKCIGCGVCVQIAPDVFSLDEARGVAKVIRQEGNAAVEQAVKSCPVSCIAIE</sequence>
<dbReference type="InterPro" id="IPR001080">
    <property type="entry name" value="3Fe4S_ferredoxin"/>
</dbReference>
<keyword evidence="3 4" id="KW-0411">Iron-sulfur</keyword>
<evidence type="ECO:0000256" key="3">
    <source>
        <dbReference type="ARBA" id="ARBA00023014"/>
    </source>
</evidence>
<proteinExistence type="predicted"/>
<evidence type="ECO:0000313" key="6">
    <source>
        <dbReference type="EMBL" id="MST56104.1"/>
    </source>
</evidence>
<gene>
    <name evidence="6" type="ORF">FYJ74_08675</name>
</gene>
<dbReference type="PROSITE" id="PS51379">
    <property type="entry name" value="4FE4S_FER_2"/>
    <property type="match status" value="1"/>
</dbReference>
<dbReference type="RefSeq" id="WP_154529189.1">
    <property type="nucleotide sequence ID" value="NZ_JAXDZJ010000094.1"/>
</dbReference>
<dbReference type="InterPro" id="IPR017896">
    <property type="entry name" value="4Fe4S_Fe-S-bd"/>
</dbReference>
<feature type="domain" description="4Fe-4S ferredoxin-type" evidence="5">
    <location>
        <begin position="1"/>
        <end position="29"/>
    </location>
</feature>
<dbReference type="GO" id="GO:0005506">
    <property type="term" value="F:iron ion binding"/>
    <property type="evidence" value="ECO:0007669"/>
    <property type="project" value="UniProtKB-UniRule"/>
</dbReference>
<comment type="function">
    <text evidence="4">Ferredoxins are iron-sulfur proteins that transfer electrons in a wide variety of metabolic reactions.</text>
</comment>
<dbReference type="GO" id="GO:0009055">
    <property type="term" value="F:electron transfer activity"/>
    <property type="evidence" value="ECO:0007669"/>
    <property type="project" value="UniProtKB-UniRule"/>
</dbReference>
<name>A0A6L5YCN1_9BACT</name>
<keyword evidence="1 4" id="KW-0479">Metal-binding</keyword>
<accession>A0A6L5YCN1</accession>
<dbReference type="EMBL" id="VUNH01000009">
    <property type="protein sequence ID" value="MST56104.1"/>
    <property type="molecule type" value="Genomic_DNA"/>
</dbReference>
<evidence type="ECO:0000259" key="5">
    <source>
        <dbReference type="PROSITE" id="PS51379"/>
    </source>
</evidence>
<dbReference type="GO" id="GO:0051536">
    <property type="term" value="F:iron-sulfur cluster binding"/>
    <property type="evidence" value="ECO:0007669"/>
    <property type="project" value="UniProtKB-KW"/>
</dbReference>
<dbReference type="PANTHER" id="PTHR44579">
    <property type="entry name" value="OS01G0730500 PROTEIN"/>
    <property type="match status" value="1"/>
</dbReference>
<keyword evidence="7" id="KW-1185">Reference proteome</keyword>
<evidence type="ECO:0000256" key="4">
    <source>
        <dbReference type="RuleBase" id="RU368020"/>
    </source>
</evidence>
<dbReference type="PANTHER" id="PTHR44579:SF2">
    <property type="entry name" value="OS01G0730500 PROTEIN"/>
    <property type="match status" value="1"/>
</dbReference>